<dbReference type="PANTHER" id="PTHR43475:SF1">
    <property type="entry name" value="METHYLTHIORIBOSE-1-PHOSPHATE ISOMERASE"/>
    <property type="match status" value="1"/>
</dbReference>
<accession>A0A543IZ97</accession>
<keyword evidence="6" id="KW-1185">Reference proteome</keyword>
<feature type="binding site" evidence="3">
    <location>
        <begin position="276"/>
        <end position="277"/>
    </location>
    <ligand>
        <name>substrate</name>
    </ligand>
</feature>
<dbReference type="FunFam" id="1.20.120.420:FF:000003">
    <property type="entry name" value="Methylthioribose-1-phosphate isomerase"/>
    <property type="match status" value="1"/>
</dbReference>
<keyword evidence="3" id="KW-0028">Amino-acid biosynthesis</keyword>
<feature type="active site" description="Proton donor" evidence="3">
    <location>
        <position position="266"/>
    </location>
</feature>
<dbReference type="Gene3D" id="3.40.50.10470">
    <property type="entry name" value="Translation initiation factor eif-2b, domain 2"/>
    <property type="match status" value="1"/>
</dbReference>
<feature type="binding site" evidence="3">
    <location>
        <position position="123"/>
    </location>
    <ligand>
        <name>substrate</name>
    </ligand>
</feature>
<dbReference type="NCBIfam" id="TIGR00512">
    <property type="entry name" value="salvage_mtnA"/>
    <property type="match status" value="1"/>
</dbReference>
<feature type="site" description="Transition state stabilizer" evidence="3">
    <location>
        <position position="186"/>
    </location>
</feature>
<sequence>MANTDRPRGERFRHGPLHEKPRWPEPERARRFAGPGVRNVGNVAFVRTIDWVDGAIELIDQTRLPDECVTLRIETVDELIDAIRRLAVRGAPALGVAGALGVALAAATCADPAEAVARLRAARPTAVNLAWGVDRAAAHLPDLAAVLAEALRIRDDDIAACRSMGEYGADLLAELAPTPVRVMTICNTGGLATVERGTALGVVRTLHERGVLAEAIALETRPLLQGARLTTWELARMGAPHRLVVDAAGPYLLAQGYADAVLIGADRIAANGDTANKIGSYALALGARRAGVPFIVVAPESTVDMATPSGDAIAIEDRGAAEVVAVRGVRLAPPGTEAINPAFDVTPHDLITAIVTDRRVIRLDRGETLTSVPHGERRHKAVS</sequence>
<evidence type="ECO:0000313" key="5">
    <source>
        <dbReference type="EMBL" id="TQM75903.1"/>
    </source>
</evidence>
<proteinExistence type="inferred from homology"/>
<dbReference type="SUPFAM" id="SSF100950">
    <property type="entry name" value="NagB/RpiA/CoA transferase-like"/>
    <property type="match status" value="1"/>
</dbReference>
<evidence type="ECO:0000256" key="2">
    <source>
        <dbReference type="ARBA" id="ARBA00052401"/>
    </source>
</evidence>
<dbReference type="Gene3D" id="1.20.120.420">
    <property type="entry name" value="translation initiation factor eif-2b, domain 1"/>
    <property type="match status" value="1"/>
</dbReference>
<dbReference type="EMBL" id="VFPQ01000001">
    <property type="protein sequence ID" value="TQM75903.1"/>
    <property type="molecule type" value="Genomic_DNA"/>
</dbReference>
<evidence type="ECO:0000256" key="1">
    <source>
        <dbReference type="ARBA" id="ARBA00023235"/>
    </source>
</evidence>
<comment type="function">
    <text evidence="3">Catalyzes the interconversion of methylthioribose-1-phosphate (MTR-1-P) into methylthioribulose-1-phosphate (MTRu-1-P).</text>
</comment>
<dbReference type="InterPro" id="IPR027363">
    <property type="entry name" value="M1Pi_N"/>
</dbReference>
<feature type="binding site" evidence="3">
    <location>
        <begin position="89"/>
        <end position="91"/>
    </location>
    <ligand>
        <name>substrate</name>
    </ligand>
</feature>
<dbReference type="InterPro" id="IPR005251">
    <property type="entry name" value="IF-M1Pi"/>
</dbReference>
<dbReference type="HAMAP" id="MF_01678">
    <property type="entry name" value="Salvage_MtnA"/>
    <property type="match status" value="1"/>
</dbReference>
<dbReference type="PANTHER" id="PTHR43475">
    <property type="entry name" value="METHYLTHIORIBOSE-1-PHOSPHATE ISOMERASE"/>
    <property type="match status" value="1"/>
</dbReference>
<organism evidence="5 6">
    <name type="scientific">Thermopolyspora flexuosa</name>
    <dbReference type="NCBI Taxonomy" id="103836"/>
    <lineage>
        <taxon>Bacteria</taxon>
        <taxon>Bacillati</taxon>
        <taxon>Actinomycetota</taxon>
        <taxon>Actinomycetes</taxon>
        <taxon>Streptosporangiales</taxon>
        <taxon>Streptosporangiaceae</taxon>
        <taxon>Thermopolyspora</taxon>
    </lineage>
</organism>
<evidence type="ECO:0000256" key="3">
    <source>
        <dbReference type="HAMAP-Rule" id="MF_01678"/>
    </source>
</evidence>
<dbReference type="Proteomes" id="UP000319213">
    <property type="component" value="Unassembled WGS sequence"/>
</dbReference>
<dbReference type="NCBIfam" id="TIGR00524">
    <property type="entry name" value="eIF-2B_rel"/>
    <property type="match status" value="1"/>
</dbReference>
<dbReference type="NCBIfam" id="NF004326">
    <property type="entry name" value="PRK05720.1"/>
    <property type="match status" value="1"/>
</dbReference>
<feature type="region of interest" description="Disordered" evidence="4">
    <location>
        <begin position="1"/>
        <end position="30"/>
    </location>
</feature>
<evidence type="ECO:0000313" key="6">
    <source>
        <dbReference type="Proteomes" id="UP000319213"/>
    </source>
</evidence>
<dbReference type="UniPathway" id="UPA00904">
    <property type="reaction ID" value="UER00874"/>
</dbReference>
<name>A0A543IZ97_9ACTN</name>
<feature type="binding site" evidence="3">
    <location>
        <position position="225"/>
    </location>
    <ligand>
        <name>substrate</name>
    </ligand>
</feature>
<evidence type="ECO:0000256" key="4">
    <source>
        <dbReference type="SAM" id="MobiDB-lite"/>
    </source>
</evidence>
<comment type="caution">
    <text evidence="5">The sequence shown here is derived from an EMBL/GenBank/DDBJ whole genome shotgun (WGS) entry which is preliminary data.</text>
</comment>
<dbReference type="InterPro" id="IPR000649">
    <property type="entry name" value="IF-2B-related"/>
</dbReference>
<dbReference type="GO" id="GO:0019509">
    <property type="term" value="P:L-methionine salvage from methylthioadenosine"/>
    <property type="evidence" value="ECO:0007669"/>
    <property type="project" value="UniProtKB-UniRule"/>
</dbReference>
<keyword evidence="3" id="KW-0486">Methionine biosynthesis</keyword>
<reference evidence="5 6" key="1">
    <citation type="submission" date="2019-06" db="EMBL/GenBank/DDBJ databases">
        <title>Sequencing the genomes of 1000 actinobacteria strains.</title>
        <authorList>
            <person name="Klenk H.-P."/>
        </authorList>
    </citation>
    <scope>NUCLEOTIDE SEQUENCE [LARGE SCALE GENOMIC DNA]</scope>
    <source>
        <strain evidence="5 6">DSM 43186</strain>
    </source>
</reference>
<comment type="catalytic activity">
    <reaction evidence="2 3">
        <text>5-(methylsulfanyl)-alpha-D-ribose 1-phosphate = 5-(methylsulfanyl)-D-ribulose 1-phosphate</text>
        <dbReference type="Rhea" id="RHEA:19989"/>
        <dbReference type="ChEBI" id="CHEBI:58533"/>
        <dbReference type="ChEBI" id="CHEBI:58548"/>
        <dbReference type="EC" id="5.3.1.23"/>
    </reaction>
</comment>
<dbReference type="InterPro" id="IPR011559">
    <property type="entry name" value="Initiation_fac_2B_a/b/d"/>
</dbReference>
<dbReference type="InterPro" id="IPR037171">
    <property type="entry name" value="NagB/RpiA_transferase-like"/>
</dbReference>
<dbReference type="Pfam" id="PF01008">
    <property type="entry name" value="IF-2B"/>
    <property type="match status" value="1"/>
</dbReference>
<comment type="similarity">
    <text evidence="3">Belongs to the EIF-2B alpha/beta/delta subunits family. MtnA subfamily.</text>
</comment>
<dbReference type="EC" id="5.3.1.23" evidence="3"/>
<protein>
    <recommendedName>
        <fullName evidence="3">Methylthioribose-1-phosphate isomerase</fullName>
        <shortName evidence="3">M1Pi</shortName>
        <shortName evidence="3">MTR-1-P isomerase</shortName>
        <ecNumber evidence="3">5.3.1.23</ecNumber>
    </recommendedName>
    <alternativeName>
        <fullName evidence="3">S-methyl-5-thioribose-1-phosphate isomerase</fullName>
    </alternativeName>
</protein>
<dbReference type="FunFam" id="3.40.50.10470:FF:000006">
    <property type="entry name" value="Methylthioribose-1-phosphate isomerase"/>
    <property type="match status" value="1"/>
</dbReference>
<dbReference type="InterPro" id="IPR042529">
    <property type="entry name" value="IF_2B-like_C"/>
</dbReference>
<gene>
    <name evidence="3" type="primary">mtnA</name>
    <name evidence="5" type="ORF">FHX40_2625</name>
</gene>
<keyword evidence="1 3" id="KW-0413">Isomerase</keyword>
<comment type="pathway">
    <text evidence="3">Amino-acid biosynthesis; L-methionine biosynthesis via salvage pathway; L-methionine from S-methyl-5-thio-alpha-D-ribose 1-phosphate: step 1/6.</text>
</comment>
<dbReference type="AlphaFoldDB" id="A0A543IZ97"/>
<dbReference type="GO" id="GO:0046523">
    <property type="term" value="F:S-methyl-5-thioribose-1-phosphate isomerase activity"/>
    <property type="evidence" value="ECO:0007669"/>
    <property type="project" value="UniProtKB-UniRule"/>
</dbReference>